<keyword evidence="7" id="KW-1185">Reference proteome</keyword>
<dbReference type="PROSITE" id="PS50977">
    <property type="entry name" value="HTH_TETR_2"/>
    <property type="match status" value="1"/>
</dbReference>
<dbReference type="OrthoDB" id="116240at2"/>
<feature type="domain" description="HTH tetR-type" evidence="5">
    <location>
        <begin position="1"/>
        <end position="61"/>
    </location>
</feature>
<dbReference type="FunFam" id="1.10.10.60:FF:000141">
    <property type="entry name" value="TetR family transcriptional regulator"/>
    <property type="match status" value="1"/>
</dbReference>
<dbReference type="PANTHER" id="PTHR30055:SF200">
    <property type="entry name" value="HTH-TYPE TRANSCRIPTIONAL REPRESSOR BDCR"/>
    <property type="match status" value="1"/>
</dbReference>
<proteinExistence type="predicted"/>
<protein>
    <submittedName>
        <fullName evidence="6">Transcriptional regulator, TetR family</fullName>
    </submittedName>
</protein>
<dbReference type="GO" id="GO:0003700">
    <property type="term" value="F:DNA-binding transcription factor activity"/>
    <property type="evidence" value="ECO:0007669"/>
    <property type="project" value="TreeGrafter"/>
</dbReference>
<dbReference type="AlphaFoldDB" id="A0A286DMP6"/>
<evidence type="ECO:0000256" key="2">
    <source>
        <dbReference type="ARBA" id="ARBA00023125"/>
    </source>
</evidence>
<dbReference type="Pfam" id="PF00440">
    <property type="entry name" value="TetR_N"/>
    <property type="match status" value="1"/>
</dbReference>
<dbReference type="Gene3D" id="1.10.357.10">
    <property type="entry name" value="Tetracycline Repressor, domain 2"/>
    <property type="match status" value="1"/>
</dbReference>
<dbReference type="InterPro" id="IPR001647">
    <property type="entry name" value="HTH_TetR"/>
</dbReference>
<dbReference type="RefSeq" id="WP_097097890.1">
    <property type="nucleotide sequence ID" value="NZ_OCMY01000002.1"/>
</dbReference>
<evidence type="ECO:0000256" key="3">
    <source>
        <dbReference type="ARBA" id="ARBA00023163"/>
    </source>
</evidence>
<accession>A0A286DMP6</accession>
<evidence type="ECO:0000259" key="5">
    <source>
        <dbReference type="PROSITE" id="PS50977"/>
    </source>
</evidence>
<dbReference type="Proteomes" id="UP000219271">
    <property type="component" value="Unassembled WGS sequence"/>
</dbReference>
<keyword evidence="3" id="KW-0804">Transcription</keyword>
<dbReference type="SUPFAM" id="SSF46689">
    <property type="entry name" value="Homeodomain-like"/>
    <property type="match status" value="1"/>
</dbReference>
<sequence length="180" mass="20006">MNKQQDIIDAAERLFYLNGFHATSTDRICSEANVSTRTMYRYFPSREALTAAVLTARQERFFAALYAAEHPHAISQIFDAMSAWMLEYGNNGCLFLKAWGEYAGEDIALAEQAMAYRHSMRAYIARCVHKLHGEEKVALADAIWLLFEGALTSALILGAVNACEAAKAAALQLLHLSEQP</sequence>
<dbReference type="SUPFAM" id="SSF48498">
    <property type="entry name" value="Tetracyclin repressor-like, C-terminal domain"/>
    <property type="match status" value="1"/>
</dbReference>
<evidence type="ECO:0000256" key="1">
    <source>
        <dbReference type="ARBA" id="ARBA00023015"/>
    </source>
</evidence>
<dbReference type="EMBL" id="OCMY01000002">
    <property type="protein sequence ID" value="SOD59764.1"/>
    <property type="molecule type" value="Genomic_DNA"/>
</dbReference>
<dbReference type="GO" id="GO:0000976">
    <property type="term" value="F:transcription cis-regulatory region binding"/>
    <property type="evidence" value="ECO:0007669"/>
    <property type="project" value="TreeGrafter"/>
</dbReference>
<dbReference type="InterPro" id="IPR009057">
    <property type="entry name" value="Homeodomain-like_sf"/>
</dbReference>
<dbReference type="PRINTS" id="PR00455">
    <property type="entry name" value="HTHTETR"/>
</dbReference>
<keyword evidence="1" id="KW-0805">Transcription regulation</keyword>
<reference evidence="7" key="1">
    <citation type="submission" date="2017-09" db="EMBL/GenBank/DDBJ databases">
        <authorList>
            <person name="Varghese N."/>
            <person name="Submissions S."/>
        </authorList>
    </citation>
    <scope>NUCLEOTIDE SEQUENCE [LARGE SCALE GENOMIC DNA]</scope>
    <source>
        <strain evidence="7">JKS000234</strain>
    </source>
</reference>
<evidence type="ECO:0000313" key="6">
    <source>
        <dbReference type="EMBL" id="SOD59764.1"/>
    </source>
</evidence>
<dbReference type="InterPro" id="IPR050109">
    <property type="entry name" value="HTH-type_TetR-like_transc_reg"/>
</dbReference>
<dbReference type="PANTHER" id="PTHR30055">
    <property type="entry name" value="HTH-TYPE TRANSCRIPTIONAL REGULATOR RUTR"/>
    <property type="match status" value="1"/>
</dbReference>
<dbReference type="InterPro" id="IPR036271">
    <property type="entry name" value="Tet_transcr_reg_TetR-rel_C_sf"/>
</dbReference>
<name>A0A286DMP6_9GAMM</name>
<organism evidence="6 7">
    <name type="scientific">Candidatus Pantoea floridensis</name>
    <dbReference type="NCBI Taxonomy" id="1938870"/>
    <lineage>
        <taxon>Bacteria</taxon>
        <taxon>Pseudomonadati</taxon>
        <taxon>Pseudomonadota</taxon>
        <taxon>Gammaproteobacteria</taxon>
        <taxon>Enterobacterales</taxon>
        <taxon>Erwiniaceae</taxon>
        <taxon>Pantoea</taxon>
    </lineage>
</organism>
<keyword evidence="2 4" id="KW-0238">DNA-binding</keyword>
<evidence type="ECO:0000256" key="4">
    <source>
        <dbReference type="PROSITE-ProRule" id="PRU00335"/>
    </source>
</evidence>
<gene>
    <name evidence="6" type="ORF">SAMN06273570_4422</name>
</gene>
<evidence type="ECO:0000313" key="7">
    <source>
        <dbReference type="Proteomes" id="UP000219271"/>
    </source>
</evidence>
<feature type="DNA-binding region" description="H-T-H motif" evidence="4">
    <location>
        <begin position="24"/>
        <end position="43"/>
    </location>
</feature>